<dbReference type="Proteomes" id="UP000541352">
    <property type="component" value="Unassembled WGS sequence"/>
</dbReference>
<evidence type="ECO:0000313" key="2">
    <source>
        <dbReference type="EMBL" id="MBB3842029.1"/>
    </source>
</evidence>
<keyword evidence="3" id="KW-1185">Reference proteome</keyword>
<dbReference type="RefSeq" id="WP_183980095.1">
    <property type="nucleotide sequence ID" value="NZ_JACIBY010000024.1"/>
</dbReference>
<organism evidence="2 3">
    <name type="scientific">Runella defluvii</name>
    <dbReference type="NCBI Taxonomy" id="370973"/>
    <lineage>
        <taxon>Bacteria</taxon>
        <taxon>Pseudomonadati</taxon>
        <taxon>Bacteroidota</taxon>
        <taxon>Cytophagia</taxon>
        <taxon>Cytophagales</taxon>
        <taxon>Spirosomataceae</taxon>
        <taxon>Runella</taxon>
    </lineage>
</organism>
<proteinExistence type="predicted"/>
<dbReference type="EMBL" id="JACIBY010000024">
    <property type="protein sequence ID" value="MBB3842029.1"/>
    <property type="molecule type" value="Genomic_DNA"/>
</dbReference>
<feature type="chain" id="PRO_5030959182" evidence="1">
    <location>
        <begin position="20"/>
        <end position="183"/>
    </location>
</feature>
<name>A0A7W5ZUK6_9BACT</name>
<keyword evidence="1" id="KW-0732">Signal</keyword>
<dbReference type="AlphaFoldDB" id="A0A7W5ZUK6"/>
<comment type="caution">
    <text evidence="2">The sequence shown here is derived from an EMBL/GenBank/DDBJ whole genome shotgun (WGS) entry which is preliminary data.</text>
</comment>
<evidence type="ECO:0000256" key="1">
    <source>
        <dbReference type="SAM" id="SignalP"/>
    </source>
</evidence>
<protein>
    <submittedName>
        <fullName evidence="2">Uncharacterized protein</fullName>
    </submittedName>
</protein>
<gene>
    <name evidence="2" type="ORF">FHS57_006058</name>
</gene>
<accession>A0A7W5ZUK6</accession>
<feature type="signal peptide" evidence="1">
    <location>
        <begin position="1"/>
        <end position="19"/>
    </location>
</feature>
<evidence type="ECO:0000313" key="3">
    <source>
        <dbReference type="Proteomes" id="UP000541352"/>
    </source>
</evidence>
<reference evidence="2 3" key="1">
    <citation type="submission" date="2020-08" db="EMBL/GenBank/DDBJ databases">
        <title>Genomic Encyclopedia of Type Strains, Phase IV (KMG-IV): sequencing the most valuable type-strain genomes for metagenomic binning, comparative biology and taxonomic classification.</title>
        <authorList>
            <person name="Goeker M."/>
        </authorList>
    </citation>
    <scope>NUCLEOTIDE SEQUENCE [LARGE SCALE GENOMIC DNA]</scope>
    <source>
        <strain evidence="2 3">DSM 17976</strain>
    </source>
</reference>
<sequence length="183" mass="19618">MKKYAAFIVFCFALAPVYAQISVVGATISSANTSYNVGTPSNSQVFNSDAGSTIYIDVPWSLSSPVPFTQHRIYRVNSTWKLDKVFIGANGPTITPLYTKAGTDLTPPCDWSNGLLLTGTCIGQSSQPTQATTITSNFMVIPQLSSSAISSLSSPPKGALIFDTTNNCLRLYNGTEWKCLVAQ</sequence>